<keyword evidence="3" id="KW-1185">Reference proteome</keyword>
<organism evidence="2 3">
    <name type="scientific">Flavobacterium rhizosphaerae</name>
    <dbReference type="NCBI Taxonomy" id="3163298"/>
    <lineage>
        <taxon>Bacteria</taxon>
        <taxon>Pseudomonadati</taxon>
        <taxon>Bacteroidota</taxon>
        <taxon>Flavobacteriia</taxon>
        <taxon>Flavobacteriales</taxon>
        <taxon>Flavobacteriaceae</taxon>
        <taxon>Flavobacterium</taxon>
    </lineage>
</organism>
<sequence>MRKNILYKIAALLIFMGSLSAFSQVDRSIGSSQYKPGKHKKRDKKDYIEEAAKQLQKDLSLDDFQLAAVKAVLEDERDHLMSLSTNRDISEAERNDKAREISDRIYVKILPLLNDEQAKKYTKMEEERKKKM</sequence>
<feature type="signal peptide" evidence="1">
    <location>
        <begin position="1"/>
        <end position="23"/>
    </location>
</feature>
<evidence type="ECO:0000313" key="3">
    <source>
        <dbReference type="Proteomes" id="UP001629156"/>
    </source>
</evidence>
<dbReference type="RefSeq" id="WP_408085426.1">
    <property type="nucleotide sequence ID" value="NZ_JBELPZ010000012.1"/>
</dbReference>
<reference evidence="2 3" key="1">
    <citation type="submission" date="2024-06" db="EMBL/GenBank/DDBJ databases">
        <authorList>
            <person name="Kaempfer P."/>
            <person name="Viver T."/>
        </authorList>
    </citation>
    <scope>NUCLEOTIDE SEQUENCE [LARGE SCALE GENOMIC DNA]</scope>
    <source>
        <strain evidence="2 3">ST-119</strain>
    </source>
</reference>
<evidence type="ECO:0000256" key="1">
    <source>
        <dbReference type="SAM" id="SignalP"/>
    </source>
</evidence>
<protein>
    <recommendedName>
        <fullName evidence="4">LTXXQ motif family protein</fullName>
    </recommendedName>
</protein>
<dbReference type="EMBL" id="JBELPZ010000012">
    <property type="protein sequence ID" value="MFL9845158.1"/>
    <property type="molecule type" value="Genomic_DNA"/>
</dbReference>
<gene>
    <name evidence="2" type="ORF">ABS766_12080</name>
</gene>
<keyword evidence="1" id="KW-0732">Signal</keyword>
<comment type="caution">
    <text evidence="2">The sequence shown here is derived from an EMBL/GenBank/DDBJ whole genome shotgun (WGS) entry which is preliminary data.</text>
</comment>
<dbReference type="Proteomes" id="UP001629156">
    <property type="component" value="Unassembled WGS sequence"/>
</dbReference>
<accession>A0ABW8YY17</accession>
<evidence type="ECO:0008006" key="4">
    <source>
        <dbReference type="Google" id="ProtNLM"/>
    </source>
</evidence>
<name>A0ABW8YY17_9FLAO</name>
<evidence type="ECO:0000313" key="2">
    <source>
        <dbReference type="EMBL" id="MFL9845158.1"/>
    </source>
</evidence>
<feature type="chain" id="PRO_5045105939" description="LTXXQ motif family protein" evidence="1">
    <location>
        <begin position="24"/>
        <end position="132"/>
    </location>
</feature>
<proteinExistence type="predicted"/>